<dbReference type="EMBL" id="PXXK01000203">
    <property type="protein sequence ID" value="RFN48575.1"/>
    <property type="molecule type" value="Genomic_DNA"/>
</dbReference>
<comment type="caution">
    <text evidence="1">The sequence shown here is derived from an EMBL/GenBank/DDBJ whole genome shotgun (WGS) entry which is preliminary data.</text>
</comment>
<sequence length="99" mass="10813">MAEVVGLIAASGQFIEESIKIIKIARAARDKYRDAPKETDNWQQQVESAAADAIQFSESDSFRHKTWRAAVSFLKEEEIVSSSASYVDGYGGAGWIAGV</sequence>
<dbReference type="AlphaFoldDB" id="A0A395MLU7"/>
<reference evidence="1 2" key="1">
    <citation type="journal article" date="2018" name="PLoS Pathog.">
        <title>Evolution of structural diversity of trichothecenes, a family of toxins produced by plant pathogenic and entomopathogenic fungi.</title>
        <authorList>
            <person name="Proctor R.H."/>
            <person name="McCormick S.P."/>
            <person name="Kim H.S."/>
            <person name="Cardoza R.E."/>
            <person name="Stanley A.M."/>
            <person name="Lindo L."/>
            <person name="Kelly A."/>
            <person name="Brown D.W."/>
            <person name="Lee T."/>
            <person name="Vaughan M.M."/>
            <person name="Alexander N.J."/>
            <person name="Busman M."/>
            <person name="Gutierrez S."/>
        </authorList>
    </citation>
    <scope>NUCLEOTIDE SEQUENCE [LARGE SCALE GENOMIC DNA]</scope>
    <source>
        <strain evidence="1 2">NRRL 13405</strain>
    </source>
</reference>
<accession>A0A395MLU7</accession>
<evidence type="ECO:0000313" key="2">
    <source>
        <dbReference type="Proteomes" id="UP000265631"/>
    </source>
</evidence>
<organism evidence="1 2">
    <name type="scientific">Fusarium flagelliforme</name>
    <dbReference type="NCBI Taxonomy" id="2675880"/>
    <lineage>
        <taxon>Eukaryota</taxon>
        <taxon>Fungi</taxon>
        <taxon>Dikarya</taxon>
        <taxon>Ascomycota</taxon>
        <taxon>Pezizomycotina</taxon>
        <taxon>Sordariomycetes</taxon>
        <taxon>Hypocreomycetidae</taxon>
        <taxon>Hypocreales</taxon>
        <taxon>Nectriaceae</taxon>
        <taxon>Fusarium</taxon>
        <taxon>Fusarium incarnatum-equiseti species complex</taxon>
    </lineage>
</organism>
<proteinExistence type="predicted"/>
<protein>
    <submittedName>
        <fullName evidence="1">Uncharacterized protein</fullName>
    </submittedName>
</protein>
<dbReference type="Proteomes" id="UP000265631">
    <property type="component" value="Unassembled WGS sequence"/>
</dbReference>
<keyword evidence="2" id="KW-1185">Reference proteome</keyword>
<gene>
    <name evidence="1" type="ORF">FIE12Z_7155</name>
</gene>
<name>A0A395MLU7_9HYPO</name>
<evidence type="ECO:0000313" key="1">
    <source>
        <dbReference type="EMBL" id="RFN48575.1"/>
    </source>
</evidence>